<name>A0A0A9FKD6_ARUDO</name>
<evidence type="ECO:0000259" key="2">
    <source>
        <dbReference type="Pfam" id="PF05368"/>
    </source>
</evidence>
<evidence type="ECO:0000313" key="3">
    <source>
        <dbReference type="EMBL" id="JAE08728.1"/>
    </source>
</evidence>
<dbReference type="SUPFAM" id="SSF51735">
    <property type="entry name" value="NAD(P)-binding Rossmann-fold domains"/>
    <property type="match status" value="1"/>
</dbReference>
<protein>
    <recommendedName>
        <fullName evidence="2">NmrA-like domain-containing protein</fullName>
    </recommendedName>
</protein>
<reference evidence="3" key="2">
    <citation type="journal article" date="2015" name="Data Brief">
        <title>Shoot transcriptome of the giant reed, Arundo donax.</title>
        <authorList>
            <person name="Barrero R.A."/>
            <person name="Guerrero F.D."/>
            <person name="Moolhuijzen P."/>
            <person name="Goolsby J.A."/>
            <person name="Tidwell J."/>
            <person name="Bellgard S.E."/>
            <person name="Bellgard M.I."/>
        </authorList>
    </citation>
    <scope>NUCLEOTIDE SEQUENCE</scope>
    <source>
        <tissue evidence="3">Shoot tissue taken approximately 20 cm above the soil surface</tissue>
    </source>
</reference>
<dbReference type="InterPro" id="IPR008030">
    <property type="entry name" value="NmrA-like"/>
</dbReference>
<dbReference type="PANTHER" id="PTHR43349:SF57">
    <property type="entry name" value="NMRA-LIKE DOMAIN-CONTAINING PROTEIN"/>
    <property type="match status" value="1"/>
</dbReference>
<accession>A0A0A9FKD6</accession>
<organism evidence="3">
    <name type="scientific">Arundo donax</name>
    <name type="common">Giant reed</name>
    <name type="synonym">Donax arundinaceus</name>
    <dbReference type="NCBI Taxonomy" id="35708"/>
    <lineage>
        <taxon>Eukaryota</taxon>
        <taxon>Viridiplantae</taxon>
        <taxon>Streptophyta</taxon>
        <taxon>Embryophyta</taxon>
        <taxon>Tracheophyta</taxon>
        <taxon>Spermatophyta</taxon>
        <taxon>Magnoliopsida</taxon>
        <taxon>Liliopsida</taxon>
        <taxon>Poales</taxon>
        <taxon>Poaceae</taxon>
        <taxon>PACMAD clade</taxon>
        <taxon>Arundinoideae</taxon>
        <taxon>Arundineae</taxon>
        <taxon>Arundo</taxon>
    </lineage>
</organism>
<proteinExistence type="predicted"/>
<dbReference type="AlphaFoldDB" id="A0A0A9FKD6"/>
<evidence type="ECO:0000256" key="1">
    <source>
        <dbReference type="SAM" id="MobiDB-lite"/>
    </source>
</evidence>
<dbReference type="InterPro" id="IPR050608">
    <property type="entry name" value="NmrA-type/Isoflavone_red_sf"/>
</dbReference>
<sequence length="208" mass="22501">MAPVEEAVKSRILIIGGTGHIGKHIVAASVRLGHPTAVLTRDAAPSDPAKAQLLKGFIDSGATLLKGDLFDHESLVQAIKCADVVISAVGPRQVAEQTRIITAIKETGNVKVSAVGVWLRRGPGPHRGSNGVTVCRESQPPAADRGGGDSSHLRLLQWLRGDIPSKHWRCHSHRRWPSGHQDHRPRRWQRQSGVRGGRGHCCLHNESS</sequence>
<feature type="region of interest" description="Disordered" evidence="1">
    <location>
        <begin position="174"/>
        <end position="208"/>
    </location>
</feature>
<reference evidence="3" key="1">
    <citation type="submission" date="2014-09" db="EMBL/GenBank/DDBJ databases">
        <authorList>
            <person name="Magalhaes I.L.F."/>
            <person name="Oliveira U."/>
            <person name="Santos F.R."/>
            <person name="Vidigal T.H.D.A."/>
            <person name="Brescovit A.D."/>
            <person name="Santos A.J."/>
        </authorList>
    </citation>
    <scope>NUCLEOTIDE SEQUENCE</scope>
    <source>
        <tissue evidence="3">Shoot tissue taken approximately 20 cm above the soil surface</tissue>
    </source>
</reference>
<dbReference type="PANTHER" id="PTHR43349">
    <property type="entry name" value="PINORESINOL REDUCTASE-RELATED"/>
    <property type="match status" value="1"/>
</dbReference>
<dbReference type="Pfam" id="PF05368">
    <property type="entry name" value="NmrA"/>
    <property type="match status" value="1"/>
</dbReference>
<dbReference type="Gene3D" id="3.40.50.720">
    <property type="entry name" value="NAD(P)-binding Rossmann-like Domain"/>
    <property type="match status" value="1"/>
</dbReference>
<feature type="domain" description="NmrA-like" evidence="2">
    <location>
        <begin position="9"/>
        <end position="111"/>
    </location>
</feature>
<dbReference type="EMBL" id="GBRH01189168">
    <property type="protein sequence ID" value="JAE08728.1"/>
    <property type="molecule type" value="Transcribed_RNA"/>
</dbReference>
<feature type="compositionally biased region" description="Basic residues" evidence="1">
    <location>
        <begin position="174"/>
        <end position="189"/>
    </location>
</feature>
<feature type="region of interest" description="Disordered" evidence="1">
    <location>
        <begin position="127"/>
        <end position="150"/>
    </location>
</feature>
<dbReference type="InterPro" id="IPR036291">
    <property type="entry name" value="NAD(P)-bd_dom_sf"/>
</dbReference>